<organism evidence="3">
    <name type="scientific">Leptosphaeria maculans (strain JN3 / isolate v23.1.3 / race Av1-4-5-6-7-8)</name>
    <name type="common">Blackleg fungus</name>
    <name type="synonym">Phoma lingam</name>
    <dbReference type="NCBI Taxonomy" id="985895"/>
    <lineage>
        <taxon>Eukaryota</taxon>
        <taxon>Fungi</taxon>
        <taxon>Dikarya</taxon>
        <taxon>Ascomycota</taxon>
        <taxon>Pezizomycotina</taxon>
        <taxon>Dothideomycetes</taxon>
        <taxon>Pleosporomycetidae</taxon>
        <taxon>Pleosporales</taxon>
        <taxon>Pleosporineae</taxon>
        <taxon>Leptosphaeriaceae</taxon>
        <taxon>Plenodomus</taxon>
        <taxon>Plenodomus lingam/Leptosphaeria maculans species complex</taxon>
    </lineage>
</organism>
<name>E5AC54_LEPMJ</name>
<dbReference type="EMBL" id="FP929138">
    <property type="protein sequence ID" value="CBY00165.1"/>
    <property type="molecule type" value="Genomic_DNA"/>
</dbReference>
<proteinExistence type="predicted"/>
<reference evidence="3" key="1">
    <citation type="journal article" date="2011" name="Nat. Commun.">
        <title>Effector diversification within compartments of the Leptosphaeria maculans genome affected by Repeat-Induced Point mutations.</title>
        <authorList>
            <person name="Rouxel T."/>
            <person name="Grandaubert J."/>
            <person name="Hane J.K."/>
            <person name="Hoede C."/>
            <person name="van de Wouw A.P."/>
            <person name="Couloux A."/>
            <person name="Dominguez V."/>
            <person name="Anthouard V."/>
            <person name="Bally P."/>
            <person name="Bourras S."/>
            <person name="Cozijnsen A.J."/>
            <person name="Ciuffetti L.M."/>
            <person name="Degrave A."/>
            <person name="Dilmaghani A."/>
            <person name="Duret L."/>
            <person name="Fudal I."/>
            <person name="Goodwin S.B."/>
            <person name="Gout L."/>
            <person name="Glaser N."/>
            <person name="Linglin J."/>
            <person name="Kema G.H.J."/>
            <person name="Lapalu N."/>
            <person name="Lawrence C.B."/>
            <person name="May K."/>
            <person name="Meyer M."/>
            <person name="Ollivier B."/>
            <person name="Poulain J."/>
            <person name="Schoch C.L."/>
            <person name="Simon A."/>
            <person name="Spatafora J.W."/>
            <person name="Stachowiak A."/>
            <person name="Turgeon B.G."/>
            <person name="Tyler B.M."/>
            <person name="Vincent D."/>
            <person name="Weissenbach J."/>
            <person name="Amselem J."/>
            <person name="Quesneville H."/>
            <person name="Oliver R.P."/>
            <person name="Wincker P."/>
            <person name="Balesdent M.-H."/>
            <person name="Howlett B.J."/>
        </authorList>
    </citation>
    <scope>NUCLEOTIDE SEQUENCE [LARGE SCALE GENOMIC DNA]</scope>
    <source>
        <strain evidence="3">JN3 / isolate v23.1.3 / race Av1-4-5-6-7-8</strain>
    </source>
</reference>
<dbReference type="Proteomes" id="UP000002668">
    <property type="component" value="Genome"/>
</dbReference>
<accession>E5AC54</accession>
<sequence length="231" mass="25224">MSDESAYGPRVSIGIKTKGKSNRTNVLGVREWMNWRCVPCVQVIRVRDCIILWTGNFWLEHSCCHWFAISPPDVSLRGILALCCLRWAFPTPHLQLCATVVLSSKAAMGCRAVGLRSEGPVLDYISLHLPGFASLDMSIRSSSSTTSQSSSTSSSDQMATFTSFTSPHPFLTPGRASTISSWTSTLPERSSGAHQQCQSESKTPEATVEAYRLLKLALFSKAMATKRQGSG</sequence>
<feature type="region of interest" description="Disordered" evidence="1">
    <location>
        <begin position="178"/>
        <end position="204"/>
    </location>
</feature>
<dbReference type="VEuPathDB" id="FungiDB:LEMA_P012950.1"/>
<evidence type="ECO:0000313" key="2">
    <source>
        <dbReference type="EMBL" id="CBY00165.1"/>
    </source>
</evidence>
<dbReference type="GeneID" id="13290300"/>
<keyword evidence="3" id="KW-1185">Reference proteome</keyword>
<protein>
    <submittedName>
        <fullName evidence="2">Predicted protein</fullName>
    </submittedName>
</protein>
<dbReference type="AlphaFoldDB" id="E5AC54"/>
<dbReference type="HOGENOM" id="CLU_1200014_0_0_1"/>
<evidence type="ECO:0000313" key="3">
    <source>
        <dbReference type="Proteomes" id="UP000002668"/>
    </source>
</evidence>
<gene>
    <name evidence="2" type="ORF">LEMA_P012950.1</name>
</gene>
<evidence type="ECO:0000256" key="1">
    <source>
        <dbReference type="SAM" id="MobiDB-lite"/>
    </source>
</evidence>
<dbReference type="eggNOG" id="ENOG502TGEN">
    <property type="taxonomic scope" value="Eukaryota"/>
</dbReference>
<dbReference type="OrthoDB" id="3687409at2759"/>
<feature type="compositionally biased region" description="Polar residues" evidence="1">
    <location>
        <begin position="178"/>
        <end position="201"/>
    </location>
</feature>
<dbReference type="InParanoid" id="E5AC54"/>